<dbReference type="Gene3D" id="2.30.30.40">
    <property type="entry name" value="SH3 Domains"/>
    <property type="match status" value="1"/>
</dbReference>
<protein>
    <submittedName>
        <fullName evidence="2">Uncharacterized protein</fullName>
    </submittedName>
</protein>
<dbReference type="HOGENOM" id="CLU_649337_0_0_1"/>
<evidence type="ECO:0000313" key="2">
    <source>
        <dbReference type="EMBL" id="EKC29755.1"/>
    </source>
</evidence>
<dbReference type="PROSITE" id="PS51416">
    <property type="entry name" value="MIB_HERC2"/>
    <property type="match status" value="1"/>
</dbReference>
<dbReference type="GO" id="GO:0046872">
    <property type="term" value="F:metal ion binding"/>
    <property type="evidence" value="ECO:0007669"/>
    <property type="project" value="InterPro"/>
</dbReference>
<name>K1QLR8_MAGGI</name>
<dbReference type="SUPFAM" id="SSF159034">
    <property type="entry name" value="Mib/herc2 domain-like"/>
    <property type="match status" value="1"/>
</dbReference>
<gene>
    <name evidence="2" type="ORF">CGI_10009352</name>
</gene>
<proteinExistence type="predicted"/>
<accession>K1QLR8</accession>
<dbReference type="GO" id="GO:0004842">
    <property type="term" value="F:ubiquitin-protein transferase activity"/>
    <property type="evidence" value="ECO:0007669"/>
    <property type="project" value="InterPro"/>
</dbReference>
<dbReference type="AlphaFoldDB" id="K1QLR8"/>
<dbReference type="InterPro" id="IPR010606">
    <property type="entry name" value="Mib_Herc2"/>
</dbReference>
<dbReference type="InParanoid" id="K1QLR8"/>
<organism evidence="2">
    <name type="scientific">Magallana gigas</name>
    <name type="common">Pacific oyster</name>
    <name type="synonym">Crassostrea gigas</name>
    <dbReference type="NCBI Taxonomy" id="29159"/>
    <lineage>
        <taxon>Eukaryota</taxon>
        <taxon>Metazoa</taxon>
        <taxon>Spiralia</taxon>
        <taxon>Lophotrochozoa</taxon>
        <taxon>Mollusca</taxon>
        <taxon>Bivalvia</taxon>
        <taxon>Autobranchia</taxon>
        <taxon>Pteriomorphia</taxon>
        <taxon>Ostreida</taxon>
        <taxon>Ostreoidea</taxon>
        <taxon>Ostreidae</taxon>
        <taxon>Magallana</taxon>
    </lineage>
</organism>
<reference evidence="2" key="1">
    <citation type="journal article" date="2012" name="Nature">
        <title>The oyster genome reveals stress adaptation and complexity of shell formation.</title>
        <authorList>
            <person name="Zhang G."/>
            <person name="Fang X."/>
            <person name="Guo X."/>
            <person name="Li L."/>
            <person name="Luo R."/>
            <person name="Xu F."/>
            <person name="Yang P."/>
            <person name="Zhang L."/>
            <person name="Wang X."/>
            <person name="Qi H."/>
            <person name="Xiong Z."/>
            <person name="Que H."/>
            <person name="Xie Y."/>
            <person name="Holland P.W."/>
            <person name="Paps J."/>
            <person name="Zhu Y."/>
            <person name="Wu F."/>
            <person name="Chen Y."/>
            <person name="Wang J."/>
            <person name="Peng C."/>
            <person name="Meng J."/>
            <person name="Yang L."/>
            <person name="Liu J."/>
            <person name="Wen B."/>
            <person name="Zhang N."/>
            <person name="Huang Z."/>
            <person name="Zhu Q."/>
            <person name="Feng Y."/>
            <person name="Mount A."/>
            <person name="Hedgecock D."/>
            <person name="Xu Z."/>
            <person name="Liu Y."/>
            <person name="Domazet-Loso T."/>
            <person name="Du Y."/>
            <person name="Sun X."/>
            <person name="Zhang S."/>
            <person name="Liu B."/>
            <person name="Cheng P."/>
            <person name="Jiang X."/>
            <person name="Li J."/>
            <person name="Fan D."/>
            <person name="Wang W."/>
            <person name="Fu W."/>
            <person name="Wang T."/>
            <person name="Wang B."/>
            <person name="Zhang J."/>
            <person name="Peng Z."/>
            <person name="Li Y."/>
            <person name="Li N."/>
            <person name="Wang J."/>
            <person name="Chen M."/>
            <person name="He Y."/>
            <person name="Tan F."/>
            <person name="Song X."/>
            <person name="Zheng Q."/>
            <person name="Huang R."/>
            <person name="Yang H."/>
            <person name="Du X."/>
            <person name="Chen L."/>
            <person name="Yang M."/>
            <person name="Gaffney P.M."/>
            <person name="Wang S."/>
            <person name="Luo L."/>
            <person name="She Z."/>
            <person name="Ming Y."/>
            <person name="Huang W."/>
            <person name="Zhang S."/>
            <person name="Huang B."/>
            <person name="Zhang Y."/>
            <person name="Qu T."/>
            <person name="Ni P."/>
            <person name="Miao G."/>
            <person name="Wang J."/>
            <person name="Wang Q."/>
            <person name="Steinberg C.E."/>
            <person name="Wang H."/>
            <person name="Li N."/>
            <person name="Qian L."/>
            <person name="Zhang G."/>
            <person name="Li Y."/>
            <person name="Yang H."/>
            <person name="Liu X."/>
            <person name="Wang J."/>
            <person name="Yin Y."/>
            <person name="Wang J."/>
        </authorList>
    </citation>
    <scope>NUCLEOTIDE SEQUENCE [LARGE SCALE GENOMIC DNA]</scope>
    <source>
        <strain evidence="2">05x7-T-G4-1.051#20</strain>
    </source>
</reference>
<feature type="region of interest" description="Disordered" evidence="1">
    <location>
        <begin position="395"/>
        <end position="423"/>
    </location>
</feature>
<dbReference type="GO" id="GO:0016567">
    <property type="term" value="P:protein ubiquitination"/>
    <property type="evidence" value="ECO:0007669"/>
    <property type="project" value="InterPro"/>
</dbReference>
<sequence>MIENDGPIFLAVSKKTLSVFVYLSLYRNTFASGVPIKYNSQARYESPFSPHYWTGLTDGIGRDGFDDVYSTRESYSEWGHVTPSIGLLSAEVSNRKARVEVIYSLAVQKDVGKELLLGESETLSKSHNKHVGIVPEKSTLNKIKLPAGSFNSDFLGGRRDDVKKENEAVLDISGEISAVLAKTRGPPVRIYNVLLGKADETRVGPILGTTGGKLIRPANFDKLIHQYEGEEDLVEYIRNPPPQISMDHGTNDNNGPRKLNISMPPIGTRVRRGQDWLSMFGEQDSRGPGTVVGFISVLWDNGHRYPYPYGIYGDFAVKIVDEPRILPEDHDPFDENIRNRLLSMNVQECPADSYSTSELLRIESGGLRIEDVVNSDDRTKNGVKDMNRGNTTLEEMNKRNAVRSKQLSQARIESMSEGGEKSG</sequence>
<dbReference type="InterPro" id="IPR037252">
    <property type="entry name" value="Mib_Herc2_sf"/>
</dbReference>
<dbReference type="EMBL" id="JH816867">
    <property type="protein sequence ID" value="EKC29755.1"/>
    <property type="molecule type" value="Genomic_DNA"/>
</dbReference>
<evidence type="ECO:0000256" key="1">
    <source>
        <dbReference type="SAM" id="MobiDB-lite"/>
    </source>
</evidence>